<dbReference type="InterPro" id="IPR021482">
    <property type="entry name" value="DUF3135"/>
</dbReference>
<evidence type="ECO:0000256" key="1">
    <source>
        <dbReference type="SAM" id="MobiDB-lite"/>
    </source>
</evidence>
<dbReference type="AlphaFoldDB" id="A0A2K2H6P1"/>
<gene>
    <name evidence="2" type="ORF">C2E25_14695</name>
</gene>
<organism evidence="2 3">
    <name type="scientific">Geothermobacter hydrogeniphilus</name>
    <dbReference type="NCBI Taxonomy" id="1969733"/>
    <lineage>
        <taxon>Bacteria</taxon>
        <taxon>Pseudomonadati</taxon>
        <taxon>Thermodesulfobacteriota</taxon>
        <taxon>Desulfuromonadia</taxon>
        <taxon>Desulfuromonadales</taxon>
        <taxon>Geothermobacteraceae</taxon>
        <taxon>Geothermobacter</taxon>
    </lineage>
</organism>
<proteinExistence type="predicted"/>
<evidence type="ECO:0008006" key="4">
    <source>
        <dbReference type="Google" id="ProtNLM"/>
    </source>
</evidence>
<dbReference type="Pfam" id="PF11333">
    <property type="entry name" value="DUF3135"/>
    <property type="match status" value="1"/>
</dbReference>
<dbReference type="Proteomes" id="UP000236340">
    <property type="component" value="Unassembled WGS sequence"/>
</dbReference>
<evidence type="ECO:0000313" key="2">
    <source>
        <dbReference type="EMBL" id="PNU18986.1"/>
    </source>
</evidence>
<sequence>MTGAGTGLNALPREKERPACRHNRRRYPMLPQVDDTRAIIDRLSALIDTDPEQFERESRAIIEQTIASFPEHHRHRARGLQFRIDNALAQCSDPLSRMNKMVEIFWEQFRQFHDILHDPEKVLNERESNREVCKVIPLRGSDTRQAG</sequence>
<evidence type="ECO:0000313" key="3">
    <source>
        <dbReference type="Proteomes" id="UP000236340"/>
    </source>
</evidence>
<dbReference type="EMBL" id="PPFX01000043">
    <property type="protein sequence ID" value="PNU18986.1"/>
    <property type="molecule type" value="Genomic_DNA"/>
</dbReference>
<feature type="region of interest" description="Disordered" evidence="1">
    <location>
        <begin position="1"/>
        <end position="23"/>
    </location>
</feature>
<comment type="caution">
    <text evidence="2">The sequence shown here is derived from an EMBL/GenBank/DDBJ whole genome shotgun (WGS) entry which is preliminary data.</text>
</comment>
<accession>A0A2K2H6P1</accession>
<protein>
    <recommendedName>
        <fullName evidence="4">DUF3135 domain-containing protein</fullName>
    </recommendedName>
</protein>
<reference evidence="2 3" key="1">
    <citation type="journal article" date="2018" name="Genome Announc.">
        <title>Genome Sequence of Geothermobacter sp. HR-1 Iron Reducer from the Loihi Seamount.</title>
        <authorList>
            <person name="Smith H."/>
            <person name="Abuyen K."/>
            <person name="Tremblay J."/>
            <person name="Savalia P."/>
            <person name="Perez-Rodriguez I."/>
            <person name="Emerson D."/>
            <person name="Tully B."/>
            <person name="Amend J."/>
        </authorList>
    </citation>
    <scope>NUCLEOTIDE SEQUENCE [LARGE SCALE GENOMIC DNA]</scope>
    <source>
        <strain evidence="2 3">HR-1</strain>
    </source>
</reference>
<name>A0A2K2H6P1_9BACT</name>